<evidence type="ECO:0000256" key="4">
    <source>
        <dbReference type="ARBA" id="ARBA00022475"/>
    </source>
</evidence>
<keyword evidence="11" id="KW-1185">Reference proteome</keyword>
<dbReference type="GO" id="GO:0015562">
    <property type="term" value="F:efflux transmembrane transporter activity"/>
    <property type="evidence" value="ECO:0007669"/>
    <property type="project" value="InterPro"/>
</dbReference>
<dbReference type="EMBL" id="CP029480">
    <property type="protein sequence ID" value="AWW00379.1"/>
    <property type="molecule type" value="Genomic_DNA"/>
</dbReference>
<feature type="transmembrane region" description="Helical" evidence="9">
    <location>
        <begin position="436"/>
        <end position="456"/>
    </location>
</feature>
<protein>
    <submittedName>
        <fullName evidence="10">Hydrophobe/amphiphile efflux-1 family RND transporter</fullName>
    </submittedName>
</protein>
<feature type="transmembrane region" description="Helical" evidence="9">
    <location>
        <begin position="528"/>
        <end position="554"/>
    </location>
</feature>
<evidence type="ECO:0000256" key="8">
    <source>
        <dbReference type="ARBA" id="ARBA00023136"/>
    </source>
</evidence>
<keyword evidence="7 9" id="KW-1133">Transmembrane helix</keyword>
<feature type="transmembrane region" description="Helical" evidence="9">
    <location>
        <begin position="390"/>
        <end position="415"/>
    </location>
</feature>
<reference evidence="10 11" key="1">
    <citation type="submission" date="2018-05" db="EMBL/GenBank/DDBJ databases">
        <title>Complete genome sequence of Arcticibacterium luteifluviistationis SM1504T, a cytophagaceae bacterium isolated from Arctic surface seawater.</title>
        <authorList>
            <person name="Li Y."/>
            <person name="Qin Q.-L."/>
        </authorList>
    </citation>
    <scope>NUCLEOTIDE SEQUENCE [LARGE SCALE GENOMIC DNA]</scope>
    <source>
        <strain evidence="10 11">SM1504</strain>
    </source>
</reference>
<dbReference type="InterPro" id="IPR001036">
    <property type="entry name" value="Acrflvin-R"/>
</dbReference>
<comment type="similarity">
    <text evidence="2">Belongs to the resistance-nodulation-cell division (RND) (TC 2.A.6) family.</text>
</comment>
<dbReference type="RefSeq" id="WP_111373745.1">
    <property type="nucleotide sequence ID" value="NZ_CP029480.1"/>
</dbReference>
<feature type="transmembrane region" description="Helical" evidence="9">
    <location>
        <begin position="921"/>
        <end position="944"/>
    </location>
</feature>
<dbReference type="PANTHER" id="PTHR32063:SF9">
    <property type="entry name" value="SIMILAR TO MULTIDRUG RESISTANCE PROTEIN MEXB"/>
    <property type="match status" value="1"/>
</dbReference>
<evidence type="ECO:0000313" key="10">
    <source>
        <dbReference type="EMBL" id="AWW00379.1"/>
    </source>
</evidence>
<dbReference type="GO" id="GO:0042910">
    <property type="term" value="F:xenobiotic transmembrane transporter activity"/>
    <property type="evidence" value="ECO:0007669"/>
    <property type="project" value="TreeGrafter"/>
</dbReference>
<feature type="transmembrane region" description="Helical" evidence="9">
    <location>
        <begin position="468"/>
        <end position="495"/>
    </location>
</feature>
<evidence type="ECO:0000256" key="6">
    <source>
        <dbReference type="ARBA" id="ARBA00022692"/>
    </source>
</evidence>
<organism evidence="10 11">
    <name type="scientific">Arcticibacterium luteifluviistationis</name>
    <dbReference type="NCBI Taxonomy" id="1784714"/>
    <lineage>
        <taxon>Bacteria</taxon>
        <taxon>Pseudomonadati</taxon>
        <taxon>Bacteroidota</taxon>
        <taxon>Cytophagia</taxon>
        <taxon>Cytophagales</taxon>
        <taxon>Leadbetterellaceae</taxon>
        <taxon>Arcticibacterium</taxon>
    </lineage>
</organism>
<feature type="transmembrane region" description="Helical" evidence="9">
    <location>
        <begin position="338"/>
        <end position="357"/>
    </location>
</feature>
<keyword evidence="6 9" id="KW-0812">Transmembrane</keyword>
<evidence type="ECO:0000256" key="5">
    <source>
        <dbReference type="ARBA" id="ARBA00022519"/>
    </source>
</evidence>
<evidence type="ECO:0000256" key="7">
    <source>
        <dbReference type="ARBA" id="ARBA00022989"/>
    </source>
</evidence>
<dbReference type="KEGG" id="als:DJ013_20255"/>
<evidence type="ECO:0000256" key="1">
    <source>
        <dbReference type="ARBA" id="ARBA00004429"/>
    </source>
</evidence>
<feature type="transmembrane region" description="Helical" evidence="9">
    <location>
        <begin position="996"/>
        <end position="1022"/>
    </location>
</feature>
<dbReference type="SUPFAM" id="SSF82714">
    <property type="entry name" value="Multidrug efflux transporter AcrB TolC docking domain, DN and DC subdomains"/>
    <property type="match status" value="2"/>
</dbReference>
<dbReference type="Gene3D" id="3.30.70.1320">
    <property type="entry name" value="Multidrug efflux transporter AcrB pore domain like"/>
    <property type="match status" value="1"/>
</dbReference>
<dbReference type="FunFam" id="1.20.1640.10:FF:000001">
    <property type="entry name" value="Efflux pump membrane transporter"/>
    <property type="match status" value="1"/>
</dbReference>
<proteinExistence type="inferred from homology"/>
<evidence type="ECO:0000256" key="3">
    <source>
        <dbReference type="ARBA" id="ARBA00022448"/>
    </source>
</evidence>
<keyword evidence="3" id="KW-0813">Transport</keyword>
<dbReference type="NCBIfam" id="TIGR00915">
    <property type="entry name" value="2A0602"/>
    <property type="match status" value="1"/>
</dbReference>
<dbReference type="PRINTS" id="PR00702">
    <property type="entry name" value="ACRIFLAVINRP"/>
</dbReference>
<dbReference type="Gene3D" id="3.30.70.1440">
    <property type="entry name" value="Multidrug efflux transporter AcrB pore domain"/>
    <property type="match status" value="1"/>
</dbReference>
<feature type="transmembrane region" description="Helical" evidence="9">
    <location>
        <begin position="364"/>
        <end position="384"/>
    </location>
</feature>
<keyword evidence="5" id="KW-0997">Cell inner membrane</keyword>
<dbReference type="SUPFAM" id="SSF82866">
    <property type="entry name" value="Multidrug efflux transporter AcrB transmembrane domain"/>
    <property type="match status" value="2"/>
</dbReference>
<dbReference type="Gene3D" id="3.30.70.1430">
    <property type="entry name" value="Multidrug efflux transporter AcrB pore domain"/>
    <property type="match status" value="2"/>
</dbReference>
<dbReference type="GO" id="GO:0009636">
    <property type="term" value="P:response to toxic substance"/>
    <property type="evidence" value="ECO:0007669"/>
    <property type="project" value="UniProtKB-ARBA"/>
</dbReference>
<dbReference type="Gene3D" id="1.20.1640.10">
    <property type="entry name" value="Multidrug efflux transporter AcrB transmembrane domain"/>
    <property type="match status" value="2"/>
</dbReference>
<dbReference type="GO" id="GO:0005886">
    <property type="term" value="C:plasma membrane"/>
    <property type="evidence" value="ECO:0007669"/>
    <property type="project" value="UniProtKB-SubCell"/>
</dbReference>
<feature type="transmembrane region" description="Helical" evidence="9">
    <location>
        <begin position="889"/>
        <end position="909"/>
    </location>
</feature>
<sequence>MFKQFIEKPVLSTVISIIIVILGLLGIYAIPVSQYPEIAPPTVVVSTSYQGANADVVLNNVIIPLEEQINGVEDMTYITSSAGNDGSATITVYFKLGTNPDLAAVNVQNRVSRATSLLPQEVVRAGVQTTKRQSSNLVIFAIYSDSSTFDQTFLQNYANINLIPKIKRVAGVGDASPFGLMDYSMRIWLKPTIMASYGLVPSDINAALAEQNLEAAPGQLGEEGNQSFQYTLKYRGRLKNEEEFSNIIIRTGDDGQILRLKDVARIELGALSYTSSVRMNGKYALGVAVSQTAGSNAQEVIEGALGELEKASKDFPKGMSYITILNANDFLEASIENVFHTLLEAFVLVFLVVFVFLQDFRSTLIPAISVPVAIIGTFFFLNLFGFSINLLTLFALVLAIGIVVDDAIVVVEAVHAKLDSGYTSARKASIDAMDEISGAIISITLVMAAVFIPVSFIEGSSGVFYKQFGLTLAIAILLSAINALTLSPALCAILLKPHDKDHKTTFLTRFSLAFNTSFNRLTSRYKGIVLFLAKTKWVAGVIIAVFVGLLVWGMQTTPKGFVPNEDLGTIFSDVSLPVGSSKERTEEVLAEIDSIVHTIPEVDFTLKIGGRSIISGTGSSYGMVISRLKLWDDRDRTVQEVIGELFQKTASIKDAKILFFAPPTIQGFGTTSGFEFQLQDMSGGELAEFSTVSDQFLGALNARPEIQFARTSFNPNFPQYQIDLNVAKIKQSKLTVSDVLSVLQGYYGGVYASNFNKFGKQYRVLYQAEAMDRADLKSLNAIYVRNSAGEMSPVSEFITLEKVYGPQIISRFNLFTSIGVTGTPNAGYSSGDALVAIQEEADKLLPDGYGFEFSGLSREESSGGNQTTYIFLLCIVFVYFLLCGQYESYILPLAVLFSIPIGLAGVFIFDKMFDIDNNIYTQITVIMLIGLLAKNAILIVEYAAERRRKGLSILDAAVSAAEARLRPILMTSFAFIFGLLPLMLSSGVGAEGNNSIGTGAVGGMLIGTIFGVLVIPVLFIVFQTLQEKVSSKPQPEN</sequence>
<evidence type="ECO:0000313" key="11">
    <source>
        <dbReference type="Proteomes" id="UP000249873"/>
    </source>
</evidence>
<dbReference type="InterPro" id="IPR004764">
    <property type="entry name" value="MdtF-like"/>
</dbReference>
<keyword evidence="4" id="KW-1003">Cell membrane</keyword>
<dbReference type="InterPro" id="IPR027463">
    <property type="entry name" value="AcrB_DN_DC_subdom"/>
</dbReference>
<dbReference type="Pfam" id="PF00873">
    <property type="entry name" value="ACR_tran"/>
    <property type="match status" value="1"/>
</dbReference>
<keyword evidence="8 9" id="KW-0472">Membrane</keyword>
<evidence type="ECO:0000256" key="9">
    <source>
        <dbReference type="SAM" id="Phobius"/>
    </source>
</evidence>
<feature type="transmembrane region" description="Helical" evidence="9">
    <location>
        <begin position="9"/>
        <end position="30"/>
    </location>
</feature>
<dbReference type="OrthoDB" id="9758234at2"/>
<dbReference type="Gene3D" id="3.30.2090.10">
    <property type="entry name" value="Multidrug efflux transporter AcrB TolC docking domain, DN and DC subdomains"/>
    <property type="match status" value="2"/>
</dbReference>
<dbReference type="Proteomes" id="UP000249873">
    <property type="component" value="Chromosome"/>
</dbReference>
<evidence type="ECO:0000256" key="2">
    <source>
        <dbReference type="ARBA" id="ARBA00010942"/>
    </source>
</evidence>
<feature type="transmembrane region" description="Helical" evidence="9">
    <location>
        <begin position="866"/>
        <end position="882"/>
    </location>
</feature>
<comment type="subcellular location">
    <subcellularLocation>
        <location evidence="1">Cell inner membrane</location>
        <topology evidence="1">Multi-pass membrane protein</topology>
    </subcellularLocation>
</comment>
<name>A0A2Z4GHH8_9BACT</name>
<dbReference type="PANTHER" id="PTHR32063">
    <property type="match status" value="1"/>
</dbReference>
<dbReference type="FunFam" id="3.30.70.1430:FF:000001">
    <property type="entry name" value="Efflux pump membrane transporter"/>
    <property type="match status" value="1"/>
</dbReference>
<feature type="transmembrane region" description="Helical" evidence="9">
    <location>
        <begin position="965"/>
        <end position="984"/>
    </location>
</feature>
<dbReference type="AlphaFoldDB" id="A0A2Z4GHH8"/>
<dbReference type="SUPFAM" id="SSF82693">
    <property type="entry name" value="Multidrug efflux transporter AcrB pore domain, PN1, PN2, PC1 and PC2 subdomains"/>
    <property type="match status" value="4"/>
</dbReference>
<accession>A0A2Z4GHH8</accession>
<gene>
    <name evidence="10" type="ORF">DJ013_20255</name>
</gene>